<organism evidence="2 3">
    <name type="scientific">Brachionus calyciflorus</name>
    <dbReference type="NCBI Taxonomy" id="104777"/>
    <lineage>
        <taxon>Eukaryota</taxon>
        <taxon>Metazoa</taxon>
        <taxon>Spiralia</taxon>
        <taxon>Gnathifera</taxon>
        <taxon>Rotifera</taxon>
        <taxon>Eurotatoria</taxon>
        <taxon>Monogononta</taxon>
        <taxon>Pseudotrocha</taxon>
        <taxon>Ploima</taxon>
        <taxon>Brachionidae</taxon>
        <taxon>Brachionus</taxon>
    </lineage>
</organism>
<keyword evidence="1" id="KW-0472">Membrane</keyword>
<comment type="caution">
    <text evidence="2">The sequence shown here is derived from an EMBL/GenBank/DDBJ whole genome shotgun (WGS) entry which is preliminary data.</text>
</comment>
<protein>
    <submittedName>
        <fullName evidence="2">Uncharacterized protein</fullName>
    </submittedName>
</protein>
<evidence type="ECO:0000313" key="2">
    <source>
        <dbReference type="EMBL" id="CAF0867947.1"/>
    </source>
</evidence>
<evidence type="ECO:0000313" key="3">
    <source>
        <dbReference type="Proteomes" id="UP000663879"/>
    </source>
</evidence>
<dbReference type="Proteomes" id="UP000663879">
    <property type="component" value="Unassembled WGS sequence"/>
</dbReference>
<proteinExistence type="predicted"/>
<gene>
    <name evidence="2" type="ORF">OXX778_LOCUS9782</name>
</gene>
<sequence>MLSIYNQTSTIPQVQETQNKQAVEVPVAAFPLRGKCNPYIFYLLPLLFLRFLIFLSLLGALICTVIIPKILVNYESETPEAYKSTRVAGIAIYAVSLGFTLTTFLVELLNGCNIADSRYTPIIISFIDLFFSLLITSISIALMIREFQVEQMSGLFTNAIDKNTFLAAGIFGMSAVFFYMMHLFLSRFYQFCIGNYKNFKREFLYGTMSYGNPSITQQQSLSSISRVGMI</sequence>
<accession>A0A813X557</accession>
<feature type="transmembrane region" description="Helical" evidence="1">
    <location>
        <begin position="39"/>
        <end position="67"/>
    </location>
</feature>
<feature type="transmembrane region" description="Helical" evidence="1">
    <location>
        <begin position="164"/>
        <end position="185"/>
    </location>
</feature>
<name>A0A813X557_9BILA</name>
<dbReference type="OrthoDB" id="10413878at2759"/>
<feature type="transmembrane region" description="Helical" evidence="1">
    <location>
        <begin position="122"/>
        <end position="144"/>
    </location>
</feature>
<keyword evidence="1" id="KW-1133">Transmembrane helix</keyword>
<evidence type="ECO:0000256" key="1">
    <source>
        <dbReference type="SAM" id="Phobius"/>
    </source>
</evidence>
<feature type="transmembrane region" description="Helical" evidence="1">
    <location>
        <begin position="87"/>
        <end position="110"/>
    </location>
</feature>
<reference evidence="2" key="1">
    <citation type="submission" date="2021-02" db="EMBL/GenBank/DDBJ databases">
        <authorList>
            <person name="Nowell W R."/>
        </authorList>
    </citation>
    <scope>NUCLEOTIDE SEQUENCE</scope>
    <source>
        <strain evidence="2">Ploen Becks lab</strain>
    </source>
</reference>
<keyword evidence="1" id="KW-0812">Transmembrane</keyword>
<dbReference type="EMBL" id="CAJNOC010001472">
    <property type="protein sequence ID" value="CAF0867947.1"/>
    <property type="molecule type" value="Genomic_DNA"/>
</dbReference>
<dbReference type="AlphaFoldDB" id="A0A813X557"/>
<keyword evidence="3" id="KW-1185">Reference proteome</keyword>